<keyword evidence="6" id="KW-0997">Cell inner membrane</keyword>
<comment type="similarity">
    <text evidence="13">Belongs to the binding-protein-dependent transport system permease family.</text>
</comment>
<evidence type="ECO:0000313" key="16">
    <source>
        <dbReference type="EMBL" id="QDZ16772.1"/>
    </source>
</evidence>
<dbReference type="GO" id="GO:0016887">
    <property type="term" value="F:ATP hydrolysis activity"/>
    <property type="evidence" value="ECO:0007669"/>
    <property type="project" value="InterPro"/>
</dbReference>
<feature type="transmembrane region" description="Helical" evidence="13">
    <location>
        <begin position="81"/>
        <end position="102"/>
    </location>
</feature>
<dbReference type="InterPro" id="IPR027417">
    <property type="entry name" value="P-loop_NTPase"/>
</dbReference>
<evidence type="ECO:0000259" key="14">
    <source>
        <dbReference type="PROSITE" id="PS50893"/>
    </source>
</evidence>
<evidence type="ECO:0000256" key="3">
    <source>
        <dbReference type="ARBA" id="ARBA00005417"/>
    </source>
</evidence>
<evidence type="ECO:0000256" key="9">
    <source>
        <dbReference type="ARBA" id="ARBA00022840"/>
    </source>
</evidence>
<comment type="subcellular location">
    <subcellularLocation>
        <location evidence="13">Cell membrane</location>
        <topology evidence="13">Multi-pass membrane protein</topology>
    </subcellularLocation>
    <subcellularLocation>
        <location evidence="2">Cell membrane</location>
        <topology evidence="2">Peripheral membrane protein</topology>
    </subcellularLocation>
    <subcellularLocation>
        <location evidence="1">Membrane</location>
        <topology evidence="1">Multi-pass membrane protein</topology>
    </subcellularLocation>
</comment>
<feature type="transmembrane region" description="Helical" evidence="13">
    <location>
        <begin position="108"/>
        <end position="126"/>
    </location>
</feature>
<dbReference type="Pfam" id="PF00005">
    <property type="entry name" value="ABC_tran"/>
    <property type="match status" value="1"/>
</dbReference>
<dbReference type="EMBL" id="CP042305">
    <property type="protein sequence ID" value="QDZ16772.1"/>
    <property type="molecule type" value="Genomic_DNA"/>
</dbReference>
<evidence type="ECO:0000256" key="1">
    <source>
        <dbReference type="ARBA" id="ARBA00004141"/>
    </source>
</evidence>
<comment type="similarity">
    <text evidence="3">Belongs to the ABC transporter superfamily.</text>
</comment>
<dbReference type="SUPFAM" id="SSF52540">
    <property type="entry name" value="P-loop containing nucleoside triphosphate hydrolases"/>
    <property type="match status" value="1"/>
</dbReference>
<reference evidence="16 17" key="1">
    <citation type="submission" date="2019-07" db="EMBL/GenBank/DDBJ databases">
        <title>Full genome sequence of Humibacter sp. WJ7-1.</title>
        <authorList>
            <person name="Im W.-T."/>
        </authorList>
    </citation>
    <scope>NUCLEOTIDE SEQUENCE [LARGE SCALE GENOMIC DNA]</scope>
    <source>
        <strain evidence="16 17">WJ7-1</strain>
    </source>
</reference>
<dbReference type="GO" id="GO:0055085">
    <property type="term" value="P:transmembrane transport"/>
    <property type="evidence" value="ECO:0007669"/>
    <property type="project" value="InterPro"/>
</dbReference>
<dbReference type="PROSITE" id="PS50893">
    <property type="entry name" value="ABC_TRANSPORTER_2"/>
    <property type="match status" value="1"/>
</dbReference>
<feature type="transmembrane region" description="Helical" evidence="13">
    <location>
        <begin position="158"/>
        <end position="178"/>
    </location>
</feature>
<organism evidence="16 17">
    <name type="scientific">Humibacter ginsenosidimutans</name>
    <dbReference type="NCBI Taxonomy" id="2599293"/>
    <lineage>
        <taxon>Bacteria</taxon>
        <taxon>Bacillati</taxon>
        <taxon>Actinomycetota</taxon>
        <taxon>Actinomycetes</taxon>
        <taxon>Micrococcales</taxon>
        <taxon>Microbacteriaceae</taxon>
        <taxon>Humibacter</taxon>
    </lineage>
</organism>
<evidence type="ECO:0000256" key="10">
    <source>
        <dbReference type="ARBA" id="ARBA00022967"/>
    </source>
</evidence>
<dbReference type="InterPro" id="IPR003439">
    <property type="entry name" value="ABC_transporter-like_ATP-bd"/>
</dbReference>
<dbReference type="KEGG" id="huw:FPZ11_07590"/>
<evidence type="ECO:0000256" key="8">
    <source>
        <dbReference type="ARBA" id="ARBA00022741"/>
    </source>
</evidence>
<name>A0A5B8MAP3_9MICO</name>
<feature type="transmembrane region" description="Helical" evidence="13">
    <location>
        <begin position="48"/>
        <end position="69"/>
    </location>
</feature>
<sequence length="553" mass="59256">MAPLIQMHDPNRIDYNIVNAMPSAQHILGGDSIGRDVWSRLVWGGQDAFLGALIVMVVGIGIGVPAGIFGGFFGGMRDLSFSWISDALMSVPGMIVLLIVAGGTNGNMMILMAVMGVFMAPGYYRLTRAATIAVRNEPYVDAAKVSGVSNGRIMMGHILRVVAAPIIIQTSLTAGVALGMQAGLQFLGIGDPLAPSWGAMMSDAMNSILTNQWLMVPPAVVLGVLIASFAIMGSTLGQITGTRSEKTRRVTRADRKRLTALTRAHATDAAPASDIAVRVSGLKVTYAMSKREIEVLHGVDFEVRTGEVLGIVGESGSGKSQSVFAILDLLPGNAISRADGIWINGTNVLTIDKSQRRALLGREIAYIPQEPISNLDPMFTIGHQLTEPMRAVLGMKRRAARDYAIQLLLRVGIADPERVMKLHPHEVSGGMAQRVLIAGALAGRPKVLIADEPTTALDVTVQAEVLELLRELQAEENMALILVTHNFGVVADICDRVTVMKDGRVVEAGEVRDIFRSPANPYTRELIDASLDDAESRTELDAREAQRLEGVSA</sequence>
<keyword evidence="7 13" id="KW-0812">Transmembrane</keyword>
<keyword evidence="5" id="KW-1003">Cell membrane</keyword>
<keyword evidence="17" id="KW-1185">Reference proteome</keyword>
<dbReference type="PROSITE" id="PS00211">
    <property type="entry name" value="ABC_TRANSPORTER_1"/>
    <property type="match status" value="1"/>
</dbReference>
<dbReference type="PANTHER" id="PTHR43297:SF14">
    <property type="entry name" value="ATPASE AAA-TYPE CORE DOMAIN-CONTAINING PROTEIN"/>
    <property type="match status" value="1"/>
</dbReference>
<dbReference type="PROSITE" id="PS50928">
    <property type="entry name" value="ABC_TM1"/>
    <property type="match status" value="1"/>
</dbReference>
<protein>
    <submittedName>
        <fullName evidence="16">Dipeptide/oligopeptide/nickel ABC transporter permease/ATP-binding protein</fullName>
    </submittedName>
</protein>
<dbReference type="Pfam" id="PF00528">
    <property type="entry name" value="BPD_transp_1"/>
    <property type="match status" value="1"/>
</dbReference>
<dbReference type="SMART" id="SM00382">
    <property type="entry name" value="AAA"/>
    <property type="match status" value="1"/>
</dbReference>
<evidence type="ECO:0000256" key="6">
    <source>
        <dbReference type="ARBA" id="ARBA00022519"/>
    </source>
</evidence>
<dbReference type="InterPro" id="IPR017871">
    <property type="entry name" value="ABC_transporter-like_CS"/>
</dbReference>
<dbReference type="InterPro" id="IPR050388">
    <property type="entry name" value="ABC_Ni/Peptide_Import"/>
</dbReference>
<proteinExistence type="inferred from homology"/>
<dbReference type="GO" id="GO:0005524">
    <property type="term" value="F:ATP binding"/>
    <property type="evidence" value="ECO:0007669"/>
    <property type="project" value="UniProtKB-KW"/>
</dbReference>
<dbReference type="SUPFAM" id="SSF161098">
    <property type="entry name" value="MetI-like"/>
    <property type="match status" value="1"/>
</dbReference>
<dbReference type="InterPro" id="IPR035906">
    <property type="entry name" value="MetI-like_sf"/>
</dbReference>
<keyword evidence="11 13" id="KW-1133">Transmembrane helix</keyword>
<evidence type="ECO:0000256" key="4">
    <source>
        <dbReference type="ARBA" id="ARBA00022448"/>
    </source>
</evidence>
<dbReference type="CDD" id="cd06261">
    <property type="entry name" value="TM_PBP2"/>
    <property type="match status" value="1"/>
</dbReference>
<dbReference type="InterPro" id="IPR003593">
    <property type="entry name" value="AAA+_ATPase"/>
</dbReference>
<evidence type="ECO:0000256" key="7">
    <source>
        <dbReference type="ARBA" id="ARBA00022692"/>
    </source>
</evidence>
<evidence type="ECO:0000256" key="11">
    <source>
        <dbReference type="ARBA" id="ARBA00022989"/>
    </source>
</evidence>
<evidence type="ECO:0000256" key="2">
    <source>
        <dbReference type="ARBA" id="ARBA00004202"/>
    </source>
</evidence>
<dbReference type="Proteomes" id="UP000320216">
    <property type="component" value="Chromosome"/>
</dbReference>
<keyword evidence="9 16" id="KW-0067">ATP-binding</keyword>
<dbReference type="InterPro" id="IPR000515">
    <property type="entry name" value="MetI-like"/>
</dbReference>
<keyword evidence="10" id="KW-1278">Translocase</keyword>
<keyword evidence="12 13" id="KW-0472">Membrane</keyword>
<dbReference type="PANTHER" id="PTHR43297">
    <property type="entry name" value="OLIGOPEPTIDE TRANSPORT ATP-BINDING PROTEIN APPD"/>
    <property type="match status" value="1"/>
</dbReference>
<accession>A0A5B8MAP3</accession>
<dbReference type="OrthoDB" id="3677453at2"/>
<gene>
    <name evidence="16" type="ORF">FPZ11_07590</name>
</gene>
<feature type="transmembrane region" description="Helical" evidence="13">
    <location>
        <begin position="219"/>
        <end position="239"/>
    </location>
</feature>
<dbReference type="Gene3D" id="3.40.50.300">
    <property type="entry name" value="P-loop containing nucleotide triphosphate hydrolases"/>
    <property type="match status" value="1"/>
</dbReference>
<feature type="domain" description="ABC transmembrane type-1" evidence="15">
    <location>
        <begin position="49"/>
        <end position="233"/>
    </location>
</feature>
<evidence type="ECO:0000256" key="13">
    <source>
        <dbReference type="RuleBase" id="RU363032"/>
    </source>
</evidence>
<dbReference type="Gene3D" id="1.10.3720.10">
    <property type="entry name" value="MetI-like"/>
    <property type="match status" value="1"/>
</dbReference>
<evidence type="ECO:0000313" key="17">
    <source>
        <dbReference type="Proteomes" id="UP000320216"/>
    </source>
</evidence>
<keyword evidence="4 13" id="KW-0813">Transport</keyword>
<evidence type="ECO:0000259" key="15">
    <source>
        <dbReference type="PROSITE" id="PS50928"/>
    </source>
</evidence>
<feature type="domain" description="ABC transporter" evidence="14">
    <location>
        <begin position="277"/>
        <end position="527"/>
    </location>
</feature>
<keyword evidence="8" id="KW-0547">Nucleotide-binding</keyword>
<evidence type="ECO:0000256" key="12">
    <source>
        <dbReference type="ARBA" id="ARBA00023136"/>
    </source>
</evidence>
<dbReference type="CDD" id="cd03257">
    <property type="entry name" value="ABC_NikE_OppD_transporters"/>
    <property type="match status" value="1"/>
</dbReference>
<dbReference type="AlphaFoldDB" id="A0A5B8MAP3"/>
<evidence type="ECO:0000256" key="5">
    <source>
        <dbReference type="ARBA" id="ARBA00022475"/>
    </source>
</evidence>
<dbReference type="GO" id="GO:0005886">
    <property type="term" value="C:plasma membrane"/>
    <property type="evidence" value="ECO:0007669"/>
    <property type="project" value="UniProtKB-SubCell"/>
</dbReference>